<gene>
    <name evidence="1" type="ORF">NP7_13400</name>
</gene>
<evidence type="ECO:0000313" key="2">
    <source>
        <dbReference type="Proteomes" id="UP000229340"/>
    </source>
</evidence>
<sequence length="93" mass="10568">MSSYGLIKRVRLTRSKFGTLKDWIEGYIEDRIEGCLVSLSFNSYPLAVCEIGFHSVIIEKIVKKFLQATRLHNNSSLALVSHSVKFSQSVTFK</sequence>
<organism evidence="1 2">
    <name type="scientific">Faucicola osloensis</name>
    <name type="common">Moraxella osloensis</name>
    <dbReference type="NCBI Taxonomy" id="34062"/>
    <lineage>
        <taxon>Bacteria</taxon>
        <taxon>Pseudomonadati</taxon>
        <taxon>Pseudomonadota</taxon>
        <taxon>Gammaproteobacteria</taxon>
        <taxon>Moraxellales</taxon>
        <taxon>Moraxellaceae</taxon>
        <taxon>Faucicola</taxon>
    </lineage>
</organism>
<evidence type="ECO:0000313" key="1">
    <source>
        <dbReference type="EMBL" id="ATW71308.1"/>
    </source>
</evidence>
<dbReference type="EMBL" id="CP024443">
    <property type="protein sequence ID" value="ATW71308.1"/>
    <property type="molecule type" value="Genomic_DNA"/>
</dbReference>
<dbReference type="Proteomes" id="UP000229340">
    <property type="component" value="Chromosome"/>
</dbReference>
<reference evidence="2" key="1">
    <citation type="submission" date="2017-11" db="EMBL/GenBank/DDBJ databases">
        <title>Complete genome sequence of Moraxella osloensis NP7 isolated from human skin.</title>
        <authorList>
            <person name="Lee K."/>
            <person name="Lim J.Y."/>
            <person name="Hwang I."/>
        </authorList>
    </citation>
    <scope>NUCLEOTIDE SEQUENCE [LARGE SCALE GENOMIC DNA]</scope>
    <source>
        <strain evidence="2">NP7</strain>
    </source>
</reference>
<name>A0A2I5HS27_FAUOS</name>
<dbReference type="AlphaFoldDB" id="A0A2I5HS27"/>
<protein>
    <submittedName>
        <fullName evidence="1">Uncharacterized protein</fullName>
    </submittedName>
</protein>
<accession>A0A2I5HS27</accession>
<proteinExistence type="predicted"/>